<dbReference type="InterPro" id="IPR016156">
    <property type="entry name" value="FAD/NAD-linked_Rdtase_dimer_sf"/>
</dbReference>
<comment type="caution">
    <text evidence="9">The sequence shown here is derived from an EMBL/GenBank/DDBJ whole genome shotgun (WGS) entry which is preliminary data.</text>
</comment>
<dbReference type="PANTHER" id="PTHR22912">
    <property type="entry name" value="DISULFIDE OXIDOREDUCTASE"/>
    <property type="match status" value="1"/>
</dbReference>
<feature type="binding site" evidence="5">
    <location>
        <position position="350"/>
    </location>
    <ligand>
        <name>FAD</name>
        <dbReference type="ChEBI" id="CHEBI:57692"/>
    </ligand>
</feature>
<feature type="binding site" evidence="5">
    <location>
        <begin position="356"/>
        <end position="359"/>
    </location>
    <ligand>
        <name>FAD</name>
        <dbReference type="ChEBI" id="CHEBI:57692"/>
    </ligand>
</feature>
<feature type="domain" description="Pyridine nucleotide-disulphide oxidoreductase dimerisation" evidence="7">
    <location>
        <begin position="399"/>
        <end position="504"/>
    </location>
</feature>
<dbReference type="Pfam" id="PF07992">
    <property type="entry name" value="Pyr_redox_2"/>
    <property type="match status" value="1"/>
</dbReference>
<evidence type="ECO:0000313" key="9">
    <source>
        <dbReference type="EMBL" id="RKR18938.1"/>
    </source>
</evidence>
<dbReference type="PRINTS" id="PR00368">
    <property type="entry name" value="FADPNR"/>
</dbReference>
<evidence type="ECO:0000256" key="2">
    <source>
        <dbReference type="ARBA" id="ARBA00022630"/>
    </source>
</evidence>
<keyword evidence="3 5" id="KW-0274">FAD</keyword>
<dbReference type="PRINTS" id="PR00411">
    <property type="entry name" value="PNDRDTASEI"/>
</dbReference>
<evidence type="ECO:0000256" key="3">
    <source>
        <dbReference type="ARBA" id="ARBA00022827"/>
    </source>
</evidence>
<dbReference type="Gene3D" id="3.30.390.30">
    <property type="match status" value="1"/>
</dbReference>
<evidence type="ECO:0000256" key="6">
    <source>
        <dbReference type="PIRSR" id="PIRSR000350-4"/>
    </source>
</evidence>
<evidence type="ECO:0000256" key="5">
    <source>
        <dbReference type="PIRSR" id="PIRSR000350-3"/>
    </source>
</evidence>
<dbReference type="OrthoDB" id="9800167at2"/>
<dbReference type="AlphaFoldDB" id="A0A495EPL6"/>
<feature type="binding site" evidence="5">
    <location>
        <begin position="185"/>
        <end position="192"/>
    </location>
    <ligand>
        <name>NAD(+)</name>
        <dbReference type="ChEBI" id="CHEBI:57540"/>
    </ligand>
</feature>
<comment type="similarity">
    <text evidence="1">Belongs to the class-I pyridine nucleotide-disulfide oxidoreductase family.</text>
</comment>
<dbReference type="InterPro" id="IPR004099">
    <property type="entry name" value="Pyr_nucl-diS_OxRdtase_dimer"/>
</dbReference>
<keyword evidence="5" id="KW-0547">Nucleotide-binding</keyword>
<evidence type="ECO:0000259" key="8">
    <source>
        <dbReference type="Pfam" id="PF07992"/>
    </source>
</evidence>
<dbReference type="SUPFAM" id="SSF51905">
    <property type="entry name" value="FAD/NAD(P)-binding domain"/>
    <property type="match status" value="1"/>
</dbReference>
<feature type="domain" description="FAD/NAD(P)-binding" evidence="8">
    <location>
        <begin position="9"/>
        <end position="360"/>
    </location>
</feature>
<reference evidence="9 10" key="1">
    <citation type="submission" date="2018-10" db="EMBL/GenBank/DDBJ databases">
        <title>Genomic Encyclopedia of Type Strains, Phase IV (KMG-IV): sequencing the most valuable type-strain genomes for metagenomic binning, comparative biology and taxonomic classification.</title>
        <authorList>
            <person name="Goeker M."/>
        </authorList>
    </citation>
    <scope>NUCLEOTIDE SEQUENCE [LARGE SCALE GENOMIC DNA]</scope>
    <source>
        <strain evidence="9 10">DSM 25586</strain>
    </source>
</reference>
<keyword evidence="4 5" id="KW-0520">NAD</keyword>
<organism evidence="9 10">
    <name type="scientific">Arthrobacter oryzae</name>
    <dbReference type="NCBI Taxonomy" id="409290"/>
    <lineage>
        <taxon>Bacteria</taxon>
        <taxon>Bacillati</taxon>
        <taxon>Actinomycetota</taxon>
        <taxon>Actinomycetes</taxon>
        <taxon>Micrococcales</taxon>
        <taxon>Micrococcaceae</taxon>
        <taxon>Arthrobacter</taxon>
    </lineage>
</organism>
<name>A0A495EPL6_9MICC</name>
<protein>
    <submittedName>
        <fullName evidence="9">Dihydrolipoamide dehydrogenase</fullName>
    </submittedName>
</protein>
<comment type="cofactor">
    <cofactor evidence="5">
        <name>FAD</name>
        <dbReference type="ChEBI" id="CHEBI:57692"/>
    </cofactor>
    <text evidence="5">Binds 1 FAD per subunit.</text>
</comment>
<evidence type="ECO:0000256" key="1">
    <source>
        <dbReference type="ARBA" id="ARBA00007532"/>
    </source>
</evidence>
<evidence type="ECO:0000256" key="4">
    <source>
        <dbReference type="ARBA" id="ARBA00023027"/>
    </source>
</evidence>
<dbReference type="PIRSF" id="PIRSF000350">
    <property type="entry name" value="Mercury_reductase_MerA"/>
    <property type="match status" value="1"/>
</dbReference>
<dbReference type="InterPro" id="IPR023753">
    <property type="entry name" value="FAD/NAD-binding_dom"/>
</dbReference>
<feature type="disulfide bond" description="Redox-active" evidence="6">
    <location>
        <begin position="46"/>
        <end position="51"/>
    </location>
</feature>
<feature type="binding site" evidence="5">
    <location>
        <position position="55"/>
    </location>
    <ligand>
        <name>FAD</name>
        <dbReference type="ChEBI" id="CHEBI:57692"/>
    </ligand>
</feature>
<feature type="binding site" evidence="5">
    <location>
        <position position="118"/>
    </location>
    <ligand>
        <name>FAD</name>
        <dbReference type="ChEBI" id="CHEBI:57692"/>
    </ligand>
</feature>
<accession>A0A495EPL6</accession>
<dbReference type="GO" id="GO:0004148">
    <property type="term" value="F:dihydrolipoyl dehydrogenase (NADH) activity"/>
    <property type="evidence" value="ECO:0007669"/>
    <property type="project" value="TreeGrafter"/>
</dbReference>
<dbReference type="RefSeq" id="WP_120954344.1">
    <property type="nucleotide sequence ID" value="NZ_RBIR01000005.1"/>
</dbReference>
<gene>
    <name evidence="9" type="ORF">C8D78_2680</name>
</gene>
<dbReference type="SUPFAM" id="SSF55424">
    <property type="entry name" value="FAD/NAD-linked reductases, dimerisation (C-terminal) domain"/>
    <property type="match status" value="1"/>
</dbReference>
<sequence length="513" mass="53355">MTAQLEREFDVIVIGAGAVGENVADRVVRGGLTAVLIEAELVGGECSYWACMPSKALLRPGTALHGAQTVPGAREAVTRTLDAAAVLKRRDYFTSNWQDDGQVKWVEETGIELIRGHGWVTAPRQVEVAGLDGNSYALTARHAVVVATGSTPNQPPVEGLHDIEYWTTREATSARTVPGRLAVLGGGVAGVELAQAYARLGASVTLVARGALLSAFPEQAAELVAAGLRADGVDVRLHTGTRSVGENDDGSLTLVLDGGAMHSPDHAPGADSAEGAAATAAAAAGTSITADKLLVAAGRHPALEGIGLDSVGLSAPEGRPLRLSTDSTGLVHHATDNEASGNPWLYAAGDAAGRAMLTHQGKYGARATGDAIAARAKGELTGEPAPWSPFAQTAYDHAVPNVVFTDPELANVGRTLAQAEKEGFRASTVELPIQVAGSSLHAEHYEGWAQLVIDEDRKVLLGATFAGPDVAELLHAATIAVVGEVPLDRLWHAVPSYPTISEVWLRLLEEYGL</sequence>
<dbReference type="PANTHER" id="PTHR22912:SF151">
    <property type="entry name" value="DIHYDROLIPOYL DEHYDROGENASE, MITOCHONDRIAL"/>
    <property type="match status" value="1"/>
</dbReference>
<dbReference type="GO" id="GO:0006103">
    <property type="term" value="P:2-oxoglutarate metabolic process"/>
    <property type="evidence" value="ECO:0007669"/>
    <property type="project" value="TreeGrafter"/>
</dbReference>
<dbReference type="Proteomes" id="UP000276055">
    <property type="component" value="Unassembled WGS sequence"/>
</dbReference>
<dbReference type="GO" id="GO:0050660">
    <property type="term" value="F:flavin adenine dinucleotide binding"/>
    <property type="evidence" value="ECO:0007669"/>
    <property type="project" value="TreeGrafter"/>
</dbReference>
<feature type="binding site" evidence="5">
    <location>
        <begin position="148"/>
        <end position="150"/>
    </location>
    <ligand>
        <name>FAD</name>
        <dbReference type="ChEBI" id="CHEBI:57692"/>
    </ligand>
</feature>
<dbReference type="InterPro" id="IPR001100">
    <property type="entry name" value="Pyr_nuc-diS_OxRdtase"/>
</dbReference>
<dbReference type="Gene3D" id="3.50.50.60">
    <property type="entry name" value="FAD/NAD(P)-binding domain"/>
    <property type="match status" value="2"/>
</dbReference>
<dbReference type="InterPro" id="IPR036188">
    <property type="entry name" value="FAD/NAD-bd_sf"/>
</dbReference>
<dbReference type="Pfam" id="PF02852">
    <property type="entry name" value="Pyr_redox_dim"/>
    <property type="match status" value="1"/>
</dbReference>
<proteinExistence type="inferred from homology"/>
<dbReference type="InterPro" id="IPR050151">
    <property type="entry name" value="Class-I_Pyr_Nuc-Dis_Oxidored"/>
</dbReference>
<evidence type="ECO:0000313" key="10">
    <source>
        <dbReference type="Proteomes" id="UP000276055"/>
    </source>
</evidence>
<feature type="binding site" evidence="5">
    <location>
        <position position="298"/>
    </location>
    <ligand>
        <name>NAD(+)</name>
        <dbReference type="ChEBI" id="CHEBI:57540"/>
    </ligand>
</feature>
<dbReference type="EMBL" id="RBIR01000005">
    <property type="protein sequence ID" value="RKR18938.1"/>
    <property type="molecule type" value="Genomic_DNA"/>
</dbReference>
<keyword evidence="2" id="KW-0285">Flavoprotein</keyword>
<evidence type="ECO:0000259" key="7">
    <source>
        <dbReference type="Pfam" id="PF02852"/>
    </source>
</evidence>